<dbReference type="OrthoDB" id="5916846at2"/>
<keyword evidence="2" id="KW-1185">Reference proteome</keyword>
<dbReference type="EMBL" id="LVHF01000027">
    <property type="protein sequence ID" value="OAN13882.1"/>
    <property type="molecule type" value="Genomic_DNA"/>
</dbReference>
<reference evidence="1 2" key="1">
    <citation type="submission" date="2016-03" db="EMBL/GenBank/DDBJ databases">
        <title>Photobacterium proteolyticum sp. nov. a protease producing bacterium isolated from ocean sediments of Laizhou Bay.</title>
        <authorList>
            <person name="Li Y."/>
        </authorList>
    </citation>
    <scope>NUCLEOTIDE SEQUENCE [LARGE SCALE GENOMIC DNA]</scope>
    <source>
        <strain evidence="1 2">R-40508</strain>
    </source>
</reference>
<name>A0A178KB21_9GAMM</name>
<evidence type="ECO:0000313" key="1">
    <source>
        <dbReference type="EMBL" id="OAN13882.1"/>
    </source>
</evidence>
<proteinExistence type="predicted"/>
<gene>
    <name evidence="1" type="ORF">A3K86_12685</name>
</gene>
<organism evidence="1 2">
    <name type="scientific">Photobacterium jeanii</name>
    <dbReference type="NCBI Taxonomy" id="858640"/>
    <lineage>
        <taxon>Bacteria</taxon>
        <taxon>Pseudomonadati</taxon>
        <taxon>Pseudomonadota</taxon>
        <taxon>Gammaproteobacteria</taxon>
        <taxon>Vibrionales</taxon>
        <taxon>Vibrionaceae</taxon>
        <taxon>Photobacterium</taxon>
    </lineage>
</organism>
<comment type="caution">
    <text evidence="1">The sequence shown here is derived from an EMBL/GenBank/DDBJ whole genome shotgun (WGS) entry which is preliminary data.</text>
</comment>
<dbReference type="Proteomes" id="UP000078503">
    <property type="component" value="Unassembled WGS sequence"/>
</dbReference>
<evidence type="ECO:0000313" key="2">
    <source>
        <dbReference type="Proteomes" id="UP000078503"/>
    </source>
</evidence>
<sequence>MLTLISNNSLSPQAITQTVHAHVEEFAPILALATLNTLHGETCFSSLEKTCTEHLHEWWGLAIPADQPDNQYEATYWYLLHLLEAIEEHQLLGNMFVQHKVTLCANFLLGIGPAPDNVQGTRP</sequence>
<accession>A0A178KB21</accession>
<protein>
    <submittedName>
        <fullName evidence="1">Uncharacterized protein</fullName>
    </submittedName>
</protein>
<dbReference type="RefSeq" id="WP_068331504.1">
    <property type="nucleotide sequence ID" value="NZ_LVHF01000027.1"/>
</dbReference>
<dbReference type="AlphaFoldDB" id="A0A178KB21"/>
<dbReference type="STRING" id="858640.A3K86_12685"/>